<dbReference type="STRING" id="1125725.HMPREF1325_1241"/>
<protein>
    <recommendedName>
        <fullName evidence="6">Lipoprotein</fullName>
    </recommendedName>
</protein>
<dbReference type="AlphaFoldDB" id="U1FNE7"/>
<name>U1FNE7_TRESO</name>
<dbReference type="EMBL" id="AVQI01000030">
    <property type="protein sequence ID" value="ERK03831.1"/>
    <property type="molecule type" value="Genomic_DNA"/>
</dbReference>
<comment type="caution">
    <text evidence="2">The sequence shown here is derived from an EMBL/GenBank/DDBJ whole genome shotgun (WGS) entry which is preliminary data.</text>
</comment>
<dbReference type="InterPro" id="IPR046745">
    <property type="entry name" value="DUF6675"/>
</dbReference>
<proteinExistence type="predicted"/>
<accession>U1FNE7</accession>
<organism evidence="2 4">
    <name type="scientific">Treponema socranskii subsp. socranskii VPI DR56BR1116 = ATCC 35536</name>
    <dbReference type="NCBI Taxonomy" id="1125725"/>
    <lineage>
        <taxon>Bacteria</taxon>
        <taxon>Pseudomonadati</taxon>
        <taxon>Spirochaetota</taxon>
        <taxon>Spirochaetia</taxon>
        <taxon>Spirochaetales</taxon>
        <taxon>Treponemataceae</taxon>
        <taxon>Treponema</taxon>
    </lineage>
</organism>
<dbReference type="eggNOG" id="ENOG50340KN">
    <property type="taxonomic scope" value="Bacteria"/>
</dbReference>
<evidence type="ECO:0000313" key="5">
    <source>
        <dbReference type="Proteomes" id="UP000016646"/>
    </source>
</evidence>
<evidence type="ECO:0000313" key="2">
    <source>
        <dbReference type="EMBL" id="ERF61016.1"/>
    </source>
</evidence>
<dbReference type="Proteomes" id="UP000016646">
    <property type="component" value="Unassembled WGS sequence"/>
</dbReference>
<keyword evidence="1" id="KW-0732">Signal</keyword>
<evidence type="ECO:0000313" key="3">
    <source>
        <dbReference type="EMBL" id="ERK03831.1"/>
    </source>
</evidence>
<sequence>MKKNIKKIVFALAVSFCMISASTGDEGTVDSSTVVFPSYGDDGYKLAAKKTERLSDALPNIGEKEASELTAGNVISFGNGNGEDLTKYVPSSSAIAQKLAVAPQGKQGFAVVSCALIAYPASWKNMSADEKLLSLYNALGRVSAQKGITYISRRAGYKPKTLFTRSYYVADTEHTENALADPVASEVPPSDVRYVFQEDTSFGENTYLHTYTDSASEIFVEITNCTPMKYHGVTCLKAREMEMCISAYPLEEGIFFSSAAIVTGQKQTVTVLFIKVDLADAFKRRTDALYEWFLNQINN</sequence>
<feature type="signal peptide" evidence="1">
    <location>
        <begin position="1"/>
        <end position="23"/>
    </location>
</feature>
<reference evidence="4 5" key="1">
    <citation type="submission" date="2013-08" db="EMBL/GenBank/DDBJ databases">
        <authorList>
            <person name="Durkin A.S."/>
            <person name="Haft D.R."/>
            <person name="McCorrison J."/>
            <person name="Torralba M."/>
            <person name="Gillis M."/>
            <person name="Haft D.H."/>
            <person name="Methe B."/>
            <person name="Sutton G."/>
            <person name="Nelson K.E."/>
        </authorList>
    </citation>
    <scope>NUCLEOTIDE SEQUENCE [LARGE SCALE GENOMIC DNA]</scope>
    <source>
        <strain evidence="3 5">ATCC 35536</strain>
        <strain evidence="2 4">VPI DR56BR1116</strain>
    </source>
</reference>
<dbReference type="EMBL" id="AUZJ01000020">
    <property type="protein sequence ID" value="ERF61016.1"/>
    <property type="molecule type" value="Genomic_DNA"/>
</dbReference>
<feature type="chain" id="PRO_5004610946" description="Lipoprotein" evidence="1">
    <location>
        <begin position="24"/>
        <end position="299"/>
    </location>
</feature>
<gene>
    <name evidence="3" type="ORF">HMPREF0860_1934</name>
    <name evidence="2" type="ORF">HMPREF1325_1241</name>
</gene>
<evidence type="ECO:0000256" key="1">
    <source>
        <dbReference type="SAM" id="SignalP"/>
    </source>
</evidence>
<dbReference type="RefSeq" id="WP_021330077.1">
    <property type="nucleotide sequence ID" value="NZ_AUZJ01000020.1"/>
</dbReference>
<dbReference type="OrthoDB" id="357887at2"/>
<keyword evidence="5" id="KW-1185">Reference proteome</keyword>
<dbReference type="PATRIC" id="fig|1125725.3.peg.1016"/>
<dbReference type="Proteomes" id="UP000016412">
    <property type="component" value="Unassembled WGS sequence"/>
</dbReference>
<evidence type="ECO:0008006" key="6">
    <source>
        <dbReference type="Google" id="ProtNLM"/>
    </source>
</evidence>
<evidence type="ECO:0000313" key="4">
    <source>
        <dbReference type="Proteomes" id="UP000016412"/>
    </source>
</evidence>
<dbReference type="Pfam" id="PF20380">
    <property type="entry name" value="DUF6675"/>
    <property type="match status" value="1"/>
</dbReference>